<proteinExistence type="predicted"/>
<dbReference type="SUPFAM" id="SSF51430">
    <property type="entry name" value="NAD(P)-linked oxidoreductase"/>
    <property type="match status" value="1"/>
</dbReference>
<dbReference type="InterPro" id="IPR020471">
    <property type="entry name" value="AKR"/>
</dbReference>
<dbReference type="GO" id="GO:0016491">
    <property type="term" value="F:oxidoreductase activity"/>
    <property type="evidence" value="ECO:0007669"/>
    <property type="project" value="InterPro"/>
</dbReference>
<reference evidence="2" key="1">
    <citation type="journal article" date="2014" name="Int. J. Syst. Evol. Microbiol.">
        <title>Complete genome sequence of Corynebacterium casei LMG S-19264T (=DSM 44701T), isolated from a smear-ripened cheese.</title>
        <authorList>
            <consortium name="US DOE Joint Genome Institute (JGI-PGF)"/>
            <person name="Walter F."/>
            <person name="Albersmeier A."/>
            <person name="Kalinowski J."/>
            <person name="Ruckert C."/>
        </authorList>
    </citation>
    <scope>NUCLEOTIDE SEQUENCE</scope>
    <source>
        <strain evidence="2">JCM 11219</strain>
    </source>
</reference>
<reference evidence="2" key="2">
    <citation type="submission" date="2020-09" db="EMBL/GenBank/DDBJ databases">
        <authorList>
            <person name="Sun Q."/>
            <person name="Ohkuma M."/>
        </authorList>
    </citation>
    <scope>NUCLEOTIDE SEQUENCE</scope>
    <source>
        <strain evidence="2">JCM 11219</strain>
    </source>
</reference>
<evidence type="ECO:0000313" key="3">
    <source>
        <dbReference type="Proteomes" id="UP000657075"/>
    </source>
</evidence>
<dbReference type="EMBL" id="BMNM01000001">
    <property type="protein sequence ID" value="GGI70631.1"/>
    <property type="molecule type" value="Genomic_DNA"/>
</dbReference>
<comment type="caution">
    <text evidence="2">The sequence shown here is derived from an EMBL/GenBank/DDBJ whole genome shotgun (WGS) entry which is preliminary data.</text>
</comment>
<dbReference type="PANTHER" id="PTHR43638">
    <property type="entry name" value="OXIDOREDUCTASE, ALDO/KETO REDUCTASE FAMILY PROTEIN"/>
    <property type="match status" value="1"/>
</dbReference>
<protein>
    <submittedName>
        <fullName evidence="2">Aldo/keto reductase</fullName>
    </submittedName>
</protein>
<organism evidence="2 3">
    <name type="scientific">Vulcanisaeta souniana JCM 11219</name>
    <dbReference type="NCBI Taxonomy" id="1293586"/>
    <lineage>
        <taxon>Archaea</taxon>
        <taxon>Thermoproteota</taxon>
        <taxon>Thermoprotei</taxon>
        <taxon>Thermoproteales</taxon>
        <taxon>Thermoproteaceae</taxon>
        <taxon>Vulcanisaeta</taxon>
    </lineage>
</organism>
<evidence type="ECO:0000313" key="2">
    <source>
        <dbReference type="EMBL" id="GGI70631.1"/>
    </source>
</evidence>
<feature type="domain" description="NADP-dependent oxidoreductase" evidence="1">
    <location>
        <begin position="19"/>
        <end position="308"/>
    </location>
</feature>
<dbReference type="AlphaFoldDB" id="A0A830ECB5"/>
<dbReference type="InterPro" id="IPR036812">
    <property type="entry name" value="NAD(P)_OxRdtase_dom_sf"/>
</dbReference>
<dbReference type="Gene3D" id="3.20.20.100">
    <property type="entry name" value="NADP-dependent oxidoreductase domain"/>
    <property type="match status" value="1"/>
</dbReference>
<dbReference type="CDD" id="cd19093">
    <property type="entry name" value="AKR_AtPLR-like"/>
    <property type="match status" value="1"/>
</dbReference>
<dbReference type="InterPro" id="IPR023210">
    <property type="entry name" value="NADP_OxRdtase_dom"/>
</dbReference>
<dbReference type="Proteomes" id="UP000657075">
    <property type="component" value="Unassembled WGS sequence"/>
</dbReference>
<dbReference type="PANTHER" id="PTHR43638:SF3">
    <property type="entry name" value="ALDEHYDE REDUCTASE"/>
    <property type="match status" value="1"/>
</dbReference>
<name>A0A830ECB5_9CREN</name>
<accession>A0A830ECB5</accession>
<dbReference type="PROSITE" id="PS00062">
    <property type="entry name" value="ALDOKETO_REDUCTASE_2"/>
    <property type="match status" value="1"/>
</dbReference>
<dbReference type="Pfam" id="PF00248">
    <property type="entry name" value="Aldo_ket_red"/>
    <property type="match status" value="1"/>
</dbReference>
<gene>
    <name evidence="2" type="ORF">GCM10007112_04510</name>
</gene>
<dbReference type="PRINTS" id="PR00069">
    <property type="entry name" value="ALDKETRDTASE"/>
</dbReference>
<sequence>MPFSMEYISLSRTGLRVSRIGLGAWQFGGDAWGPYEYGIAKEVIAKAFELGINFIDTAAVYGRGHSEEFVGKTIRELGIREHVVIATKVPGDWHRYDDVLKAARRSKERLGIDVIDLLQLHWPACWHNVPICETMRAMEKLVEDGVIRYIGVSNYPLQLLEAVRSCLKKNDIVSSQNRYNLIEREVEKELLPYLQREGITLIAWSPLAKGAVTGKYSPENRPRGDLRENEPVFYLDNLREISTKLIPVVRELSIKYSKTPAQIALNWLVMHGNVVPIPGAKNAAQVAENAGAVDWRLSEEDFKRLDEASSSLTITYVTW</sequence>
<dbReference type="InterPro" id="IPR018170">
    <property type="entry name" value="Aldo/ket_reductase_CS"/>
</dbReference>
<evidence type="ECO:0000259" key="1">
    <source>
        <dbReference type="Pfam" id="PF00248"/>
    </source>
</evidence>